<feature type="region of interest" description="Disordered" evidence="1">
    <location>
        <begin position="31"/>
        <end position="53"/>
    </location>
</feature>
<dbReference type="AlphaFoldDB" id="A0A504ZAH3"/>
<sequence>MQSIHQSFTVLLLCLIIFESALANRCGTCGGNQQDESDSSLFNTTPEQQSHRYTPSRTRKLYFELTDELDLWLRTNMANSICSTPNNLFLVRVNSTLSYRRYNTQVT</sequence>
<evidence type="ECO:0000313" key="3">
    <source>
        <dbReference type="EMBL" id="TPP67677.1"/>
    </source>
</evidence>
<dbReference type="Proteomes" id="UP000316759">
    <property type="component" value="Unassembled WGS sequence"/>
</dbReference>
<evidence type="ECO:0000256" key="2">
    <source>
        <dbReference type="SAM" id="SignalP"/>
    </source>
</evidence>
<proteinExistence type="predicted"/>
<feature type="signal peptide" evidence="2">
    <location>
        <begin position="1"/>
        <end position="23"/>
    </location>
</feature>
<organism evidence="3 4">
    <name type="scientific">Fasciola gigantica</name>
    <name type="common">Giant liver fluke</name>
    <dbReference type="NCBI Taxonomy" id="46835"/>
    <lineage>
        <taxon>Eukaryota</taxon>
        <taxon>Metazoa</taxon>
        <taxon>Spiralia</taxon>
        <taxon>Lophotrochozoa</taxon>
        <taxon>Platyhelminthes</taxon>
        <taxon>Trematoda</taxon>
        <taxon>Digenea</taxon>
        <taxon>Plagiorchiida</taxon>
        <taxon>Echinostomata</taxon>
        <taxon>Echinostomatoidea</taxon>
        <taxon>Fasciolidae</taxon>
        <taxon>Fasciola</taxon>
    </lineage>
</organism>
<protein>
    <submittedName>
        <fullName evidence="3">Uncharacterized protein</fullName>
    </submittedName>
</protein>
<gene>
    <name evidence="3" type="ORF">FGIG_06739</name>
</gene>
<evidence type="ECO:0000313" key="4">
    <source>
        <dbReference type="Proteomes" id="UP000316759"/>
    </source>
</evidence>
<comment type="caution">
    <text evidence="3">The sequence shown here is derived from an EMBL/GenBank/DDBJ whole genome shotgun (WGS) entry which is preliminary data.</text>
</comment>
<feature type="chain" id="PRO_5021453518" evidence="2">
    <location>
        <begin position="24"/>
        <end position="107"/>
    </location>
</feature>
<evidence type="ECO:0000256" key="1">
    <source>
        <dbReference type="SAM" id="MobiDB-lite"/>
    </source>
</evidence>
<name>A0A504ZAH3_FASGI</name>
<keyword evidence="4" id="KW-1185">Reference proteome</keyword>
<reference evidence="3 4" key="1">
    <citation type="submission" date="2019-04" db="EMBL/GenBank/DDBJ databases">
        <title>Annotation for the trematode Fasciola gigantica.</title>
        <authorList>
            <person name="Choi Y.-J."/>
        </authorList>
    </citation>
    <scope>NUCLEOTIDE SEQUENCE [LARGE SCALE GENOMIC DNA]</scope>
    <source>
        <strain evidence="3">Uganda_cow_1</strain>
    </source>
</reference>
<dbReference type="EMBL" id="SUNJ01000410">
    <property type="protein sequence ID" value="TPP67677.1"/>
    <property type="molecule type" value="Genomic_DNA"/>
</dbReference>
<accession>A0A504ZAH3</accession>
<keyword evidence="2" id="KW-0732">Signal</keyword>